<dbReference type="Gene3D" id="3.40.50.300">
    <property type="entry name" value="P-loop containing nucleotide triphosphate hydrolases"/>
    <property type="match status" value="1"/>
</dbReference>
<dbReference type="PANTHER" id="PTHR42788">
    <property type="entry name" value="TAURINE IMPORT ATP-BINDING PROTEIN-RELATED"/>
    <property type="match status" value="1"/>
</dbReference>
<dbReference type="GO" id="GO:0016887">
    <property type="term" value="F:ATP hydrolysis activity"/>
    <property type="evidence" value="ECO:0007669"/>
    <property type="project" value="InterPro"/>
</dbReference>
<dbReference type="EMBL" id="CAJNOB010000034">
    <property type="protein sequence ID" value="CAF0700829.1"/>
    <property type="molecule type" value="Genomic_DNA"/>
</dbReference>
<evidence type="ECO:0000256" key="5">
    <source>
        <dbReference type="ARBA" id="ARBA00022840"/>
    </source>
</evidence>
<dbReference type="SMART" id="SM00382">
    <property type="entry name" value="AAA"/>
    <property type="match status" value="1"/>
</dbReference>
<keyword evidence="6" id="KW-0472">Membrane</keyword>
<dbReference type="InterPro" id="IPR003439">
    <property type="entry name" value="ABC_transporter-like_ATP-bd"/>
</dbReference>
<dbReference type="GO" id="GO:0005524">
    <property type="term" value="F:ATP binding"/>
    <property type="evidence" value="ECO:0007669"/>
    <property type="project" value="UniProtKB-KW"/>
</dbReference>
<comment type="subcellular location">
    <subcellularLocation>
        <location evidence="1">Cell membrane</location>
        <topology evidence="1">Peripheral membrane protein</topology>
    </subcellularLocation>
</comment>
<name>A0A8J2FSJ0_9BACT</name>
<proteinExistence type="predicted"/>
<evidence type="ECO:0000256" key="3">
    <source>
        <dbReference type="ARBA" id="ARBA00022475"/>
    </source>
</evidence>
<keyword evidence="2" id="KW-0813">Transport</keyword>
<dbReference type="SUPFAM" id="SSF52540">
    <property type="entry name" value="P-loop containing nucleoside triphosphate hydrolases"/>
    <property type="match status" value="1"/>
</dbReference>
<protein>
    <submittedName>
        <fullName evidence="8">Nitrate ABC transporter, ATP-binding protein</fullName>
    </submittedName>
</protein>
<dbReference type="InterPro" id="IPR050166">
    <property type="entry name" value="ABC_transporter_ATP-bind"/>
</dbReference>
<dbReference type="GO" id="GO:0005886">
    <property type="term" value="C:plasma membrane"/>
    <property type="evidence" value="ECO:0007669"/>
    <property type="project" value="UniProtKB-SubCell"/>
</dbReference>
<keyword evidence="3" id="KW-1003">Cell membrane</keyword>
<gene>
    <name evidence="8" type="ORF">MPNT_40047</name>
</gene>
<sequence length="272" mass="29546">MIEVCGVWKSYWVRGSVVPVLRGLDWRVEAGQWVSLVGRSGSGKSTLVGILAGLIEPDRGSVRIGNPNGGGGKVCPAIVFQNYSLLPWLSAYENVLLAVEECSQRLPGIDPDQEAKRLLDLVGLSKAAWKRPGDLSGGMRQRVALARALAFRSPVLLLDEPLSALDAFTRARLQEELAAIASSQGQTIVLVTNDLEEALRLGDRVWALAGGRLWPPEGVRLGGTRPRTKQELWASPSLRKAKALLEKLLRGGPSGEKFWEDGRMIQPELVGL</sequence>
<evidence type="ECO:0000313" key="8">
    <source>
        <dbReference type="EMBL" id="CAF0700829.1"/>
    </source>
</evidence>
<organism evidence="8 9">
    <name type="scientific">Candidatus Methylacidithermus pantelleriae</name>
    <dbReference type="NCBI Taxonomy" id="2744239"/>
    <lineage>
        <taxon>Bacteria</taxon>
        <taxon>Pseudomonadati</taxon>
        <taxon>Verrucomicrobiota</taxon>
        <taxon>Methylacidiphilae</taxon>
        <taxon>Methylacidiphilales</taxon>
        <taxon>Methylacidiphilaceae</taxon>
        <taxon>Candidatus Methylacidithermus</taxon>
    </lineage>
</organism>
<dbReference type="InterPro" id="IPR003593">
    <property type="entry name" value="AAA+_ATPase"/>
</dbReference>
<reference evidence="8" key="1">
    <citation type="submission" date="2021-02" db="EMBL/GenBank/DDBJ databases">
        <authorList>
            <person name="Cremers G."/>
            <person name="Picone N."/>
        </authorList>
    </citation>
    <scope>NUCLEOTIDE SEQUENCE</scope>
    <source>
        <strain evidence="8">PQ17</strain>
    </source>
</reference>
<dbReference type="Pfam" id="PF00005">
    <property type="entry name" value="ABC_tran"/>
    <property type="match status" value="1"/>
</dbReference>
<dbReference type="PROSITE" id="PS00211">
    <property type="entry name" value="ABC_TRANSPORTER_1"/>
    <property type="match status" value="1"/>
</dbReference>
<accession>A0A8J2FSJ0</accession>
<dbReference type="PROSITE" id="PS50893">
    <property type="entry name" value="ABC_TRANSPORTER_2"/>
    <property type="match status" value="1"/>
</dbReference>
<dbReference type="PANTHER" id="PTHR42788:SF7">
    <property type="entry name" value="NITRATE ABC TRANSPORTER ATP-BINDING PROTEIN"/>
    <property type="match status" value="1"/>
</dbReference>
<dbReference type="AlphaFoldDB" id="A0A8J2FSJ0"/>
<keyword evidence="5 8" id="KW-0067">ATP-binding</keyword>
<evidence type="ECO:0000259" key="7">
    <source>
        <dbReference type="PROSITE" id="PS50893"/>
    </source>
</evidence>
<evidence type="ECO:0000256" key="2">
    <source>
        <dbReference type="ARBA" id="ARBA00022448"/>
    </source>
</evidence>
<comment type="caution">
    <text evidence="8">The sequence shown here is derived from an EMBL/GenBank/DDBJ whole genome shotgun (WGS) entry which is preliminary data.</text>
</comment>
<keyword evidence="9" id="KW-1185">Reference proteome</keyword>
<evidence type="ECO:0000256" key="4">
    <source>
        <dbReference type="ARBA" id="ARBA00022741"/>
    </source>
</evidence>
<keyword evidence="4" id="KW-0547">Nucleotide-binding</keyword>
<evidence type="ECO:0000256" key="6">
    <source>
        <dbReference type="ARBA" id="ARBA00023136"/>
    </source>
</evidence>
<dbReference type="InterPro" id="IPR027417">
    <property type="entry name" value="P-loop_NTPase"/>
</dbReference>
<dbReference type="InterPro" id="IPR017871">
    <property type="entry name" value="ABC_transporter-like_CS"/>
</dbReference>
<evidence type="ECO:0000313" key="9">
    <source>
        <dbReference type="Proteomes" id="UP000663859"/>
    </source>
</evidence>
<evidence type="ECO:0000256" key="1">
    <source>
        <dbReference type="ARBA" id="ARBA00004202"/>
    </source>
</evidence>
<feature type="domain" description="ABC transporter" evidence="7">
    <location>
        <begin position="2"/>
        <end position="235"/>
    </location>
</feature>
<dbReference type="Proteomes" id="UP000663859">
    <property type="component" value="Unassembled WGS sequence"/>
</dbReference>